<feature type="transmembrane region" description="Helical" evidence="6">
    <location>
        <begin position="256"/>
        <end position="278"/>
    </location>
</feature>
<reference evidence="7 8" key="1">
    <citation type="submission" date="2024-04" db="EMBL/GenBank/DDBJ databases">
        <title>Phyllosticta paracitricarpa is synonymous to the EU quarantine fungus P. citricarpa based on phylogenomic analyses.</title>
        <authorList>
            <consortium name="Lawrence Berkeley National Laboratory"/>
            <person name="Van Ingen-Buijs V.A."/>
            <person name="Van Westerhoven A.C."/>
            <person name="Haridas S."/>
            <person name="Skiadas P."/>
            <person name="Martin F."/>
            <person name="Groenewald J.Z."/>
            <person name="Crous P.W."/>
            <person name="Seidl M.F."/>
        </authorList>
    </citation>
    <scope>NUCLEOTIDE SEQUENCE [LARGE SCALE GENOMIC DNA]</scope>
    <source>
        <strain evidence="7 8">CBS 123374</strain>
    </source>
</reference>
<evidence type="ECO:0000256" key="3">
    <source>
        <dbReference type="ARBA" id="ARBA00022692"/>
    </source>
</evidence>
<dbReference type="InterPro" id="IPR045225">
    <property type="entry name" value="Uracil/uridine/allantoin_perm"/>
</dbReference>
<evidence type="ECO:0000256" key="5">
    <source>
        <dbReference type="ARBA" id="ARBA00023136"/>
    </source>
</evidence>
<feature type="transmembrane region" description="Helical" evidence="6">
    <location>
        <begin position="413"/>
        <end position="438"/>
    </location>
</feature>
<accession>A0ABR1YZ80</accession>
<keyword evidence="4 6" id="KW-1133">Transmembrane helix</keyword>
<keyword evidence="5 6" id="KW-0472">Membrane</keyword>
<dbReference type="Pfam" id="PF02133">
    <property type="entry name" value="Transp_cyt_pur"/>
    <property type="match status" value="1"/>
</dbReference>
<feature type="transmembrane region" description="Helical" evidence="6">
    <location>
        <begin position="187"/>
        <end position="205"/>
    </location>
</feature>
<evidence type="ECO:0000256" key="1">
    <source>
        <dbReference type="ARBA" id="ARBA00004141"/>
    </source>
</evidence>
<evidence type="ECO:0000256" key="6">
    <source>
        <dbReference type="SAM" id="Phobius"/>
    </source>
</evidence>
<feature type="transmembrane region" description="Helical" evidence="6">
    <location>
        <begin position="299"/>
        <end position="324"/>
    </location>
</feature>
<dbReference type="EMBL" id="JBBWRZ010000002">
    <property type="protein sequence ID" value="KAK8244022.1"/>
    <property type="molecule type" value="Genomic_DNA"/>
</dbReference>
<gene>
    <name evidence="7" type="ORF">HDK90DRAFT_546571</name>
</gene>
<dbReference type="PANTHER" id="PTHR30618">
    <property type="entry name" value="NCS1 FAMILY PURINE/PYRIMIDINE TRANSPORTER"/>
    <property type="match status" value="1"/>
</dbReference>
<comment type="subcellular location">
    <subcellularLocation>
        <location evidence="1">Membrane</location>
        <topology evidence="1">Multi-pass membrane protein</topology>
    </subcellularLocation>
</comment>
<keyword evidence="3 6" id="KW-0812">Transmembrane</keyword>
<keyword evidence="8" id="KW-1185">Reference proteome</keyword>
<feature type="transmembrane region" description="Helical" evidence="6">
    <location>
        <begin position="466"/>
        <end position="492"/>
    </location>
</feature>
<dbReference type="InterPro" id="IPR001248">
    <property type="entry name" value="Pur-cyt_permease"/>
</dbReference>
<protein>
    <submittedName>
        <fullName evidence="7">Allantoin</fullName>
    </submittedName>
</protein>
<comment type="similarity">
    <text evidence="2">Belongs to the purine-cytosine permease (2.A.39) family.</text>
</comment>
<evidence type="ECO:0000256" key="4">
    <source>
        <dbReference type="ARBA" id="ARBA00022989"/>
    </source>
</evidence>
<feature type="transmembrane region" description="Helical" evidence="6">
    <location>
        <begin position="59"/>
        <end position="80"/>
    </location>
</feature>
<feature type="transmembrane region" description="Helical" evidence="6">
    <location>
        <begin position="217"/>
        <end position="236"/>
    </location>
</feature>
<dbReference type="PANTHER" id="PTHR30618:SF0">
    <property type="entry name" value="PURINE-URACIL PERMEASE NCS1"/>
    <property type="match status" value="1"/>
</dbReference>
<comment type="caution">
    <text evidence="7">The sequence shown here is derived from an EMBL/GenBank/DDBJ whole genome shotgun (WGS) entry which is preliminary data.</text>
</comment>
<feature type="transmembrane region" description="Helical" evidence="6">
    <location>
        <begin position="126"/>
        <end position="148"/>
    </location>
</feature>
<evidence type="ECO:0000313" key="7">
    <source>
        <dbReference type="EMBL" id="KAK8244022.1"/>
    </source>
</evidence>
<proteinExistence type="inferred from homology"/>
<feature type="transmembrane region" description="Helical" evidence="6">
    <location>
        <begin position="344"/>
        <end position="368"/>
    </location>
</feature>
<feature type="transmembrane region" description="Helical" evidence="6">
    <location>
        <begin position="86"/>
        <end position="105"/>
    </location>
</feature>
<organism evidence="7 8">
    <name type="scientific">Phyllosticta capitalensis</name>
    <dbReference type="NCBI Taxonomy" id="121624"/>
    <lineage>
        <taxon>Eukaryota</taxon>
        <taxon>Fungi</taxon>
        <taxon>Dikarya</taxon>
        <taxon>Ascomycota</taxon>
        <taxon>Pezizomycotina</taxon>
        <taxon>Dothideomycetes</taxon>
        <taxon>Dothideomycetes incertae sedis</taxon>
        <taxon>Botryosphaeriales</taxon>
        <taxon>Phyllostictaceae</taxon>
        <taxon>Phyllosticta</taxon>
    </lineage>
</organism>
<feature type="transmembrane region" description="Helical" evidence="6">
    <location>
        <begin position="498"/>
        <end position="523"/>
    </location>
</feature>
<name>A0ABR1YZ80_9PEZI</name>
<sequence>MLVSRLNKVRAVFSSPSNFVAAVETKESARGRLECRNPWSNEDLDISPKKDWTWAWWDYAAFWWSYGFSTGVWAAGSSLVSIGLTWWQAIICIFISHLLGAIGMAMHSRSAATYHFGFPVASRIVWGLRGAFFPVFVRVLVGTIWIGIQLVQGGYFTAVLFRAVFGKTFHNLKNTIPASSEITVQQLIGMLVFWVVTLPILSVPIPRVRIIYTIKSVVLPPVVIGLFVFCILQGRAHNYSPGNFSSASSSGPMHGATLAWAMLGGINSVMGKTSTCVVNQPDLARYARTKTAPMWSQLLALPIGNTLCATLGIFGTSAINAAWGEEIWNPWDLSDAILDRYWTAGARAGVAVVSLGFMFSIFGSNLGANVIPWGADTTILLPRFINIRRGMYISYILGLVICPWNILNSATSFLRFLGGYSIFLGPFVGIFLTDYLVVRNGNVRVPDLYDPAGVYWYRAGVSWRAVVAYLVAVVLPIPGFSASFGCSVSAGAVHLYEIGWLLTCVVSSVVYWALCRFCGAFALDERRLGFEALAGEQLEAIEGPYVQDIVGIQVSGVTKV</sequence>
<dbReference type="Proteomes" id="UP001492380">
    <property type="component" value="Unassembled WGS sequence"/>
</dbReference>
<evidence type="ECO:0000256" key="2">
    <source>
        <dbReference type="ARBA" id="ARBA00008974"/>
    </source>
</evidence>
<evidence type="ECO:0000313" key="8">
    <source>
        <dbReference type="Proteomes" id="UP001492380"/>
    </source>
</evidence>
<dbReference type="Gene3D" id="1.10.4160.10">
    <property type="entry name" value="Hydantoin permease"/>
    <property type="match status" value="1"/>
</dbReference>
<feature type="transmembrane region" description="Helical" evidence="6">
    <location>
        <begin position="389"/>
        <end position="407"/>
    </location>
</feature>